<keyword evidence="14" id="KW-0408">Iron</keyword>
<evidence type="ECO:0000256" key="6">
    <source>
        <dbReference type="ARBA" id="ARBA00019425"/>
    </source>
</evidence>
<evidence type="ECO:0000256" key="7">
    <source>
        <dbReference type="ARBA" id="ARBA00022448"/>
    </source>
</evidence>
<evidence type="ECO:0000313" key="18">
    <source>
        <dbReference type="Proteomes" id="UP000019760"/>
    </source>
</evidence>
<keyword evidence="15 16" id="KW-0472">Membrane</keyword>
<keyword evidence="7" id="KW-0813">Transport</keyword>
<keyword evidence="10 16" id="KW-0812">Transmembrane</keyword>
<evidence type="ECO:0000256" key="12">
    <source>
        <dbReference type="ARBA" id="ARBA00022982"/>
    </source>
</evidence>
<organism evidence="17 18">
    <name type="scientific">Acidomonas methanolica NBRC 104435</name>
    <dbReference type="NCBI Taxonomy" id="1231351"/>
    <lineage>
        <taxon>Bacteria</taxon>
        <taxon>Pseudomonadati</taxon>
        <taxon>Pseudomonadota</taxon>
        <taxon>Alphaproteobacteria</taxon>
        <taxon>Acetobacterales</taxon>
        <taxon>Acetobacteraceae</taxon>
        <taxon>Acidomonas</taxon>
    </lineage>
</organism>
<evidence type="ECO:0000256" key="13">
    <source>
        <dbReference type="ARBA" id="ARBA00022989"/>
    </source>
</evidence>
<comment type="subcellular location">
    <subcellularLocation>
        <location evidence="3">Membrane</location>
        <topology evidence="3">Multi-pass membrane protein</topology>
    </subcellularLocation>
</comment>
<comment type="caution">
    <text evidence="17">The sequence shown here is derived from an EMBL/GenBank/DDBJ whole genome shotgun (WGS) entry which is preliminary data.</text>
</comment>
<dbReference type="SUPFAM" id="SSF81343">
    <property type="entry name" value="Fumarate reductase respiratory complex transmembrane subunits"/>
    <property type="match status" value="1"/>
</dbReference>
<proteinExistence type="predicted"/>
<dbReference type="EMBL" id="BAND01000103">
    <property type="protein sequence ID" value="GAJ30116.1"/>
    <property type="molecule type" value="Genomic_DNA"/>
</dbReference>
<feature type="transmembrane region" description="Helical" evidence="16">
    <location>
        <begin position="104"/>
        <end position="126"/>
    </location>
</feature>
<dbReference type="InterPro" id="IPR034804">
    <property type="entry name" value="SQR/QFR_C/D"/>
</dbReference>
<evidence type="ECO:0000256" key="11">
    <source>
        <dbReference type="ARBA" id="ARBA00022723"/>
    </source>
</evidence>
<comment type="function">
    <text evidence="2">Membrane-anchoring subunit of succinate dehydrogenase (SDH).</text>
</comment>
<comment type="subunit">
    <text evidence="5">Part of an enzyme complex containing four subunits: a flavoprotein, an iron-sulfur protein, plus two membrane-anchoring proteins, SdhC and SdhD.</text>
</comment>
<dbReference type="UniPathway" id="UPA00223"/>
<reference evidence="18" key="1">
    <citation type="journal article" date="2014" name="FEMS Microbiol. Lett.">
        <title>Draft Genomic DNA Sequence of the Facultatively Methylotrophic Bacterium Acidomonas methanolica type strain MB58.</title>
        <authorList>
            <person name="Higashiura N."/>
            <person name="Hadano H."/>
            <person name="Hirakawa H."/>
            <person name="Matsutani M."/>
            <person name="Takabe S."/>
            <person name="Matsushita K."/>
            <person name="Azuma Y."/>
        </authorList>
    </citation>
    <scope>NUCLEOTIDE SEQUENCE [LARGE SCALE GENOMIC DNA]</scope>
    <source>
        <strain evidence="18">MB58</strain>
    </source>
</reference>
<feature type="transmembrane region" description="Helical" evidence="16">
    <location>
        <begin position="58"/>
        <end position="78"/>
    </location>
</feature>
<evidence type="ECO:0000256" key="9">
    <source>
        <dbReference type="ARBA" id="ARBA00022617"/>
    </source>
</evidence>
<protein>
    <recommendedName>
        <fullName evidence="6">Succinate dehydrogenase hydrophobic membrane anchor subunit</fullName>
    </recommendedName>
</protein>
<gene>
    <name evidence="17" type="ORF">Amme_104_024</name>
</gene>
<dbReference type="Gene3D" id="1.20.1300.10">
    <property type="entry name" value="Fumarate reductase/succinate dehydrogenase, transmembrane subunit"/>
    <property type="match status" value="1"/>
</dbReference>
<keyword evidence="8" id="KW-0816">Tricarboxylic acid cycle</keyword>
<keyword evidence="18" id="KW-1185">Reference proteome</keyword>
<evidence type="ECO:0000313" key="17">
    <source>
        <dbReference type="EMBL" id="GAJ30116.1"/>
    </source>
</evidence>
<accession>A0A023D8J2</accession>
<dbReference type="Proteomes" id="UP000019760">
    <property type="component" value="Unassembled WGS sequence"/>
</dbReference>
<sequence length="133" mass="14331">MRIVDMRTPLARVKGAGGLPDGVEHWEAERVSAVMLGPLSLWAAFSMLRLAGRDREAIVAWAGRPLNAALLAALIGLVTRHMQLGLEVVTTDYVRGWKRSAVKLAIRFASLVLAAYGGASIVRLLVERSGKNG</sequence>
<dbReference type="OrthoDB" id="9809280at2"/>
<evidence type="ECO:0000256" key="15">
    <source>
        <dbReference type="ARBA" id="ARBA00023136"/>
    </source>
</evidence>
<evidence type="ECO:0000256" key="2">
    <source>
        <dbReference type="ARBA" id="ARBA00004050"/>
    </source>
</evidence>
<evidence type="ECO:0000256" key="1">
    <source>
        <dbReference type="ARBA" id="ARBA00001971"/>
    </source>
</evidence>
<dbReference type="GO" id="GO:0016020">
    <property type="term" value="C:membrane"/>
    <property type="evidence" value="ECO:0007669"/>
    <property type="project" value="UniProtKB-SubCell"/>
</dbReference>
<dbReference type="RefSeq" id="WP_042060740.1">
    <property type="nucleotide sequence ID" value="NZ_BAND01000103.1"/>
</dbReference>
<evidence type="ECO:0000256" key="4">
    <source>
        <dbReference type="ARBA" id="ARBA00005163"/>
    </source>
</evidence>
<evidence type="ECO:0000256" key="3">
    <source>
        <dbReference type="ARBA" id="ARBA00004141"/>
    </source>
</evidence>
<name>A0A023D8J2_ACIMT</name>
<reference evidence="17 18" key="2">
    <citation type="journal article" date="2014" name="FEMS Microbiol. Lett.">
        <title>Draft genomic DNA sequence of the facultatively methylotrophic bacterium Acidomonas methanolica type strain MB58.</title>
        <authorList>
            <person name="Higashiura N."/>
            <person name="Hadano H."/>
            <person name="Hirakawa H."/>
            <person name="Matsutani M."/>
            <person name="Takabe S."/>
            <person name="Matsushita K."/>
            <person name="Azuma Y."/>
        </authorList>
    </citation>
    <scope>NUCLEOTIDE SEQUENCE [LARGE SCALE GENOMIC DNA]</scope>
    <source>
        <strain evidence="17 18">MB58</strain>
    </source>
</reference>
<dbReference type="Pfam" id="PF01127">
    <property type="entry name" value="Sdh_cyt"/>
    <property type="match status" value="1"/>
</dbReference>
<dbReference type="InterPro" id="IPR000701">
    <property type="entry name" value="SuccDH_FuR_B_TM-su"/>
</dbReference>
<keyword evidence="9" id="KW-0349">Heme</keyword>
<dbReference type="GO" id="GO:0006099">
    <property type="term" value="P:tricarboxylic acid cycle"/>
    <property type="evidence" value="ECO:0007669"/>
    <property type="project" value="UniProtKB-UniPathway"/>
</dbReference>
<evidence type="ECO:0000256" key="10">
    <source>
        <dbReference type="ARBA" id="ARBA00022692"/>
    </source>
</evidence>
<comment type="cofactor">
    <cofactor evidence="1">
        <name>heme</name>
        <dbReference type="ChEBI" id="CHEBI:30413"/>
    </cofactor>
</comment>
<keyword evidence="13 16" id="KW-1133">Transmembrane helix</keyword>
<dbReference type="GO" id="GO:0046872">
    <property type="term" value="F:metal ion binding"/>
    <property type="evidence" value="ECO:0007669"/>
    <property type="project" value="UniProtKB-KW"/>
</dbReference>
<keyword evidence="11" id="KW-0479">Metal-binding</keyword>
<dbReference type="NCBIfam" id="TIGR02968">
    <property type="entry name" value="succ_dehyd_anc"/>
    <property type="match status" value="1"/>
</dbReference>
<keyword evidence="12" id="KW-0249">Electron transport</keyword>
<dbReference type="InterPro" id="IPR014312">
    <property type="entry name" value="Succ_DH_anchor"/>
</dbReference>
<comment type="pathway">
    <text evidence="4">Carbohydrate metabolism; tricarboxylic acid cycle.</text>
</comment>
<dbReference type="GO" id="GO:0020037">
    <property type="term" value="F:heme binding"/>
    <property type="evidence" value="ECO:0007669"/>
    <property type="project" value="InterPro"/>
</dbReference>
<evidence type="ECO:0000256" key="14">
    <source>
        <dbReference type="ARBA" id="ARBA00023004"/>
    </source>
</evidence>
<evidence type="ECO:0000256" key="8">
    <source>
        <dbReference type="ARBA" id="ARBA00022532"/>
    </source>
</evidence>
<evidence type="ECO:0000256" key="5">
    <source>
        <dbReference type="ARBA" id="ARBA00011558"/>
    </source>
</evidence>
<dbReference type="AlphaFoldDB" id="A0A023D8J2"/>
<evidence type="ECO:0000256" key="16">
    <source>
        <dbReference type="SAM" id="Phobius"/>
    </source>
</evidence>